<dbReference type="STRING" id="418985.A0A1V9Y1I0"/>
<comment type="caution">
    <text evidence="6">Lacks conserved residue(s) required for the propagation of feature annotation.</text>
</comment>
<dbReference type="InterPro" id="IPR029063">
    <property type="entry name" value="SAM-dependent_MTases_sf"/>
</dbReference>
<comment type="subcellular location">
    <subcellularLocation>
        <location evidence="6">Mitochondrion inner membrane</location>
        <topology evidence="6">Peripheral membrane protein</topology>
        <orientation evidence="6">Matrix side</orientation>
    </subcellularLocation>
</comment>
<keyword evidence="2 6" id="KW-0808">Transferase</keyword>
<feature type="binding site" evidence="6">
    <location>
        <position position="124"/>
    </location>
    <ligand>
        <name>S-adenosyl-L-methionine</name>
        <dbReference type="ChEBI" id="CHEBI:59789"/>
    </ligand>
</feature>
<evidence type="ECO:0000256" key="2">
    <source>
        <dbReference type="ARBA" id="ARBA00022679"/>
    </source>
</evidence>
<dbReference type="InterPro" id="IPR004033">
    <property type="entry name" value="UbiE/COQ5_MeTrFase"/>
</dbReference>
<protein>
    <recommendedName>
        <fullName evidence="6">2-methoxy-6-polyprenyl-1,4-benzoquinol methylase, mitochondrial</fullName>
        <ecNumber evidence="6">2.1.1.201</ecNumber>
    </recommendedName>
    <alternativeName>
        <fullName evidence="6">Ubiquinone biosynthesis methyltransferase COQ5</fullName>
    </alternativeName>
</protein>
<dbReference type="EMBL" id="MNPL01000953">
    <property type="protein sequence ID" value="OQR79565.1"/>
    <property type="molecule type" value="Genomic_DNA"/>
</dbReference>
<comment type="function">
    <text evidence="6">Methyltransferase required for the conversion of 2-polyprenyl-6-methoxy-1,4-benzoquinol (DDMQH2) to 2-polyprenyl-3-methyl-6-methoxy-1,4-benzoquinol (DMQH2).</text>
</comment>
<comment type="caution">
    <text evidence="7">The sequence shown here is derived from an EMBL/GenBank/DDBJ whole genome shotgun (WGS) entry which is preliminary data.</text>
</comment>
<dbReference type="SUPFAM" id="SSF53335">
    <property type="entry name" value="S-adenosyl-L-methionine-dependent methyltransferases"/>
    <property type="match status" value="1"/>
</dbReference>
<dbReference type="AlphaFoldDB" id="A0A1V9Y1I0"/>
<dbReference type="UniPathway" id="UPA00232"/>
<dbReference type="HAMAP" id="MF_01813">
    <property type="entry name" value="MenG_UbiE_methyltr"/>
    <property type="match status" value="1"/>
</dbReference>
<dbReference type="PROSITE" id="PS51608">
    <property type="entry name" value="SAM_MT_UBIE"/>
    <property type="match status" value="1"/>
</dbReference>
<dbReference type="GO" id="GO:0008425">
    <property type="term" value="F:2-methoxy-6-polyprenyl-1,4-benzoquinol methyltransferase activity"/>
    <property type="evidence" value="ECO:0007669"/>
    <property type="project" value="UniProtKB-UniRule"/>
</dbReference>
<keyword evidence="6" id="KW-0999">Mitochondrion inner membrane</keyword>
<dbReference type="GO" id="GO:0031314">
    <property type="term" value="C:extrinsic component of mitochondrial inner membrane"/>
    <property type="evidence" value="ECO:0007669"/>
    <property type="project" value="UniProtKB-UniRule"/>
</dbReference>
<gene>
    <name evidence="7" type="ORF">BIW11_05648</name>
</gene>
<dbReference type="InParanoid" id="A0A1V9Y1I0"/>
<dbReference type="GO" id="GO:0032259">
    <property type="term" value="P:methylation"/>
    <property type="evidence" value="ECO:0007669"/>
    <property type="project" value="UniProtKB-KW"/>
</dbReference>
<comment type="similarity">
    <text evidence="6">Belongs to the class I-like SAM-binding methyltransferase superfamily. MenG/UbiE family.</text>
</comment>
<evidence type="ECO:0000256" key="4">
    <source>
        <dbReference type="ARBA" id="ARBA00022691"/>
    </source>
</evidence>
<reference evidence="7 8" key="1">
    <citation type="journal article" date="2017" name="Gigascience">
        <title>Draft genome of the honey bee ectoparasitic mite, Tropilaelaps mercedesae, is shaped by the parasitic life history.</title>
        <authorList>
            <person name="Dong X."/>
            <person name="Armstrong S.D."/>
            <person name="Xia D."/>
            <person name="Makepeace B.L."/>
            <person name="Darby A.C."/>
            <person name="Kadowaki T."/>
        </authorList>
    </citation>
    <scope>NUCLEOTIDE SEQUENCE [LARGE SCALE GENOMIC DNA]</scope>
    <source>
        <strain evidence="7">Wuxi-XJTLU</strain>
    </source>
</reference>
<dbReference type="NCBIfam" id="TIGR01934">
    <property type="entry name" value="MenG_MenH_UbiE"/>
    <property type="match status" value="1"/>
</dbReference>
<comment type="catalytic activity">
    <reaction evidence="6">
        <text>a 2-methoxy-6-(all-trans-polyprenyl)benzene-1,4-diol + S-adenosyl-L-methionine = a 5-methoxy-2-methyl-3-(all-trans-polyprenyl)benzene-1,4-diol + S-adenosyl-L-homocysteine + H(+)</text>
        <dbReference type="Rhea" id="RHEA:28286"/>
        <dbReference type="Rhea" id="RHEA-COMP:10858"/>
        <dbReference type="Rhea" id="RHEA-COMP:10859"/>
        <dbReference type="ChEBI" id="CHEBI:15378"/>
        <dbReference type="ChEBI" id="CHEBI:57856"/>
        <dbReference type="ChEBI" id="CHEBI:59789"/>
        <dbReference type="ChEBI" id="CHEBI:84166"/>
        <dbReference type="ChEBI" id="CHEBI:84167"/>
        <dbReference type="EC" id="2.1.1.201"/>
    </reaction>
</comment>
<dbReference type="Gene3D" id="3.40.50.150">
    <property type="entry name" value="Vaccinia Virus protein VP39"/>
    <property type="match status" value="1"/>
</dbReference>
<evidence type="ECO:0000256" key="6">
    <source>
        <dbReference type="HAMAP-Rule" id="MF_03191"/>
    </source>
</evidence>
<dbReference type="Proteomes" id="UP000192247">
    <property type="component" value="Unassembled WGS sequence"/>
</dbReference>
<keyword evidence="6" id="KW-0496">Mitochondrion</keyword>
<evidence type="ECO:0000313" key="8">
    <source>
        <dbReference type="Proteomes" id="UP000192247"/>
    </source>
</evidence>
<keyword evidence="8" id="KW-1185">Reference proteome</keyword>
<evidence type="ECO:0000256" key="1">
    <source>
        <dbReference type="ARBA" id="ARBA00022603"/>
    </source>
</evidence>
<dbReference type="EC" id="2.1.1.201" evidence="6"/>
<dbReference type="FunFam" id="3.40.50.150:FF:000064">
    <property type="entry name" value="2-methoxy-6-polyprenyl-1,4-benzoquinol methylase, mitochondrial"/>
    <property type="match status" value="1"/>
</dbReference>
<comment type="subunit">
    <text evidence="5">Component of a multi-subunit COQ enzyme complex, composed of at least COQ3, COQ4, COQ5, COQ6, COQ7 and COQ9. Interacts with PYURF; the interaction is direct, stabilizes COQ5 protein and associates PYURF with COQ enzyme complex.</text>
</comment>
<dbReference type="FunCoup" id="A0A1V9Y1I0">
    <property type="interactions" value="1245"/>
</dbReference>
<keyword evidence="3 6" id="KW-0831">Ubiquinone biosynthesis</keyword>
<feature type="binding site" evidence="6">
    <location>
        <position position="156"/>
    </location>
    <ligand>
        <name>S-adenosyl-L-methionine</name>
        <dbReference type="ChEBI" id="CHEBI:59789"/>
    </ligand>
</feature>
<proteinExistence type="inferred from homology"/>
<evidence type="ECO:0000256" key="5">
    <source>
        <dbReference type="ARBA" id="ARBA00046387"/>
    </source>
</evidence>
<sequence>MQSVVRTRRLLGSCTVRSLIAYRTPRADSTCSRSTSAARSISTGGTKSRIQEAISDHNTSFGFEKVSEEQKQSRVKDVFTSVASNYDLMNDVSSFGIHRCWKDHLVNRIRPVPGLQLLDVAGGTGDIAMRFLKQAKINGLRLGIRSETETKAIVYDINPAMLTVGRSRPGVPPESQLSWVEGNAEELPFNSESFDVVTIGFGIRNVTHMDRVLKETYRVLKPGGRFLCLEFSHVENPLLARAYDLYSFQIIPVMGQLLAGDWKSYQYLVESIRKFPNQELFADMLRDAGFKCVSYENLLNGVAAIHVGFKL</sequence>
<comment type="pathway">
    <text evidence="6">Cofactor biosynthesis; ubiquinone biosynthesis.</text>
</comment>
<dbReference type="PROSITE" id="PS01184">
    <property type="entry name" value="UBIE_2"/>
    <property type="match status" value="1"/>
</dbReference>
<accession>A0A1V9Y1I0</accession>
<keyword evidence="6" id="KW-0472">Membrane</keyword>
<evidence type="ECO:0000256" key="3">
    <source>
        <dbReference type="ARBA" id="ARBA00022688"/>
    </source>
</evidence>
<dbReference type="OrthoDB" id="6329284at2759"/>
<keyword evidence="1 6" id="KW-0489">Methyltransferase</keyword>
<dbReference type="PANTHER" id="PTHR43591">
    <property type="entry name" value="METHYLTRANSFERASE"/>
    <property type="match status" value="1"/>
</dbReference>
<organism evidence="7 8">
    <name type="scientific">Tropilaelaps mercedesae</name>
    <dbReference type="NCBI Taxonomy" id="418985"/>
    <lineage>
        <taxon>Eukaryota</taxon>
        <taxon>Metazoa</taxon>
        <taxon>Ecdysozoa</taxon>
        <taxon>Arthropoda</taxon>
        <taxon>Chelicerata</taxon>
        <taxon>Arachnida</taxon>
        <taxon>Acari</taxon>
        <taxon>Parasitiformes</taxon>
        <taxon>Mesostigmata</taxon>
        <taxon>Gamasina</taxon>
        <taxon>Dermanyssoidea</taxon>
        <taxon>Laelapidae</taxon>
        <taxon>Tropilaelaps</taxon>
    </lineage>
</organism>
<dbReference type="CDD" id="cd02440">
    <property type="entry name" value="AdoMet_MTases"/>
    <property type="match status" value="1"/>
</dbReference>
<keyword evidence="4 6" id="KW-0949">S-adenosyl-L-methionine</keyword>
<dbReference type="NCBIfam" id="NF001244">
    <property type="entry name" value="PRK00216.1-5"/>
    <property type="match status" value="1"/>
</dbReference>
<dbReference type="Pfam" id="PF01209">
    <property type="entry name" value="Ubie_methyltran"/>
    <property type="match status" value="1"/>
</dbReference>
<feature type="binding site" evidence="6">
    <location>
        <begin position="183"/>
        <end position="184"/>
    </location>
    <ligand>
        <name>S-adenosyl-L-methionine</name>
        <dbReference type="ChEBI" id="CHEBI:59789"/>
    </ligand>
</feature>
<name>A0A1V9Y1I0_9ACAR</name>
<evidence type="ECO:0000313" key="7">
    <source>
        <dbReference type="EMBL" id="OQR79565.1"/>
    </source>
</evidence>
<dbReference type="InterPro" id="IPR023576">
    <property type="entry name" value="UbiE/COQ5_MeTrFase_CS"/>
</dbReference>
<dbReference type="PANTHER" id="PTHR43591:SF24">
    <property type="entry name" value="2-METHOXY-6-POLYPRENYL-1,4-BENZOQUINOL METHYLASE, MITOCHONDRIAL"/>
    <property type="match status" value="1"/>
</dbReference>